<evidence type="ECO:0000256" key="2">
    <source>
        <dbReference type="ARBA" id="ARBA00022806"/>
    </source>
</evidence>
<reference evidence="5 6" key="1">
    <citation type="submission" date="2020-12" db="EMBL/GenBank/DDBJ databases">
        <title>Metabolic potential, ecology and presence of endohyphal bacteria is reflected in genomic diversity of Mucoromycotina.</title>
        <authorList>
            <person name="Muszewska A."/>
            <person name="Okrasinska A."/>
            <person name="Steczkiewicz K."/>
            <person name="Drgas O."/>
            <person name="Orlowska M."/>
            <person name="Perlinska-Lenart U."/>
            <person name="Aleksandrzak-Piekarczyk T."/>
            <person name="Szatraj K."/>
            <person name="Zielenkiewicz U."/>
            <person name="Pilsyk S."/>
            <person name="Malc E."/>
            <person name="Mieczkowski P."/>
            <person name="Kruszewska J.S."/>
            <person name="Biernat P."/>
            <person name="Pawlowska J."/>
        </authorList>
    </citation>
    <scope>NUCLEOTIDE SEQUENCE [LARGE SCALE GENOMIC DNA]</scope>
    <source>
        <strain evidence="5 6">CBS 142.35</strain>
    </source>
</reference>
<dbReference type="Proteomes" id="UP000646827">
    <property type="component" value="Unassembled WGS sequence"/>
</dbReference>
<feature type="compositionally biased region" description="Basic and acidic residues" evidence="3">
    <location>
        <begin position="90"/>
        <end position="120"/>
    </location>
</feature>
<feature type="region of interest" description="Disordered" evidence="3">
    <location>
        <begin position="90"/>
        <end position="130"/>
    </location>
</feature>
<accession>A0A8H7S406</accession>
<keyword evidence="1" id="KW-0378">Hydrolase</keyword>
<feature type="non-terminal residue" evidence="5">
    <location>
        <position position="287"/>
    </location>
</feature>
<feature type="compositionally biased region" description="Basic and acidic residues" evidence="3">
    <location>
        <begin position="39"/>
        <end position="51"/>
    </location>
</feature>
<dbReference type="GO" id="GO:0004386">
    <property type="term" value="F:helicase activity"/>
    <property type="evidence" value="ECO:0007669"/>
    <property type="project" value="UniProtKB-KW"/>
</dbReference>
<evidence type="ECO:0000256" key="3">
    <source>
        <dbReference type="SAM" id="MobiDB-lite"/>
    </source>
</evidence>
<keyword evidence="2" id="KW-0547">Nucleotide-binding</keyword>
<dbReference type="InterPro" id="IPR056328">
    <property type="entry name" value="DSRM_DHX29"/>
</dbReference>
<sequence length="287" mass="33129">DEEEEEEDVNEKHAKYKVELSELEDKISSSGKSKKKKNKVQEENVNSKEIHTKIDKLRQALRNLEADWDFDKRRAQALYIEEQKNANETRRLKNERLRQQQREEEMARKAAEEEEKKGDDDSFGFGLGLGDDDEGDEEGGLFGGLLNEEEGSSTIPASTTVTYNIIDTTTTAGWKGRYPKDMLDEYCKRNGGLKVSYTKNEISKTCWRAVVKITYPQKHEETKNYELPTDLAAGTKEGAEQLVATRCLFELDANSAVYKIMPVVFKDLWLEWLDEKVRKYIKKIRVI</sequence>
<proteinExistence type="predicted"/>
<keyword evidence="2" id="KW-0067">ATP-binding</keyword>
<name>A0A8H7S406_9FUNG</name>
<evidence type="ECO:0000256" key="1">
    <source>
        <dbReference type="ARBA" id="ARBA00022801"/>
    </source>
</evidence>
<keyword evidence="2" id="KW-0347">Helicase</keyword>
<evidence type="ECO:0000313" key="6">
    <source>
        <dbReference type="Proteomes" id="UP000646827"/>
    </source>
</evidence>
<comment type="caution">
    <text evidence="5">The sequence shown here is derived from an EMBL/GenBank/DDBJ whole genome shotgun (WGS) entry which is preliminary data.</text>
</comment>
<dbReference type="AlphaFoldDB" id="A0A8H7S406"/>
<evidence type="ECO:0000259" key="4">
    <source>
        <dbReference type="Pfam" id="PF24385"/>
    </source>
</evidence>
<protein>
    <recommendedName>
        <fullName evidence="4">ATP-dependent RNA helicase DHX29 DSRM-like domain-containing protein</fullName>
    </recommendedName>
</protein>
<gene>
    <name evidence="5" type="ORF">INT45_006975</name>
</gene>
<organism evidence="5 6">
    <name type="scientific">Circinella minor</name>
    <dbReference type="NCBI Taxonomy" id="1195481"/>
    <lineage>
        <taxon>Eukaryota</taxon>
        <taxon>Fungi</taxon>
        <taxon>Fungi incertae sedis</taxon>
        <taxon>Mucoromycota</taxon>
        <taxon>Mucoromycotina</taxon>
        <taxon>Mucoromycetes</taxon>
        <taxon>Mucorales</taxon>
        <taxon>Lichtheimiaceae</taxon>
        <taxon>Circinella</taxon>
    </lineage>
</organism>
<dbReference type="Pfam" id="PF24385">
    <property type="entry name" value="DSRM_DHX29"/>
    <property type="match status" value="1"/>
</dbReference>
<dbReference type="GO" id="GO:0016787">
    <property type="term" value="F:hydrolase activity"/>
    <property type="evidence" value="ECO:0007669"/>
    <property type="project" value="UniProtKB-KW"/>
</dbReference>
<feature type="region of interest" description="Disordered" evidence="3">
    <location>
        <begin position="23"/>
        <end position="51"/>
    </location>
</feature>
<evidence type="ECO:0000313" key="5">
    <source>
        <dbReference type="EMBL" id="KAG2222296.1"/>
    </source>
</evidence>
<feature type="non-terminal residue" evidence="5">
    <location>
        <position position="1"/>
    </location>
</feature>
<dbReference type="EMBL" id="JAEPRB010000087">
    <property type="protein sequence ID" value="KAG2222296.1"/>
    <property type="molecule type" value="Genomic_DNA"/>
</dbReference>
<keyword evidence="6" id="KW-1185">Reference proteome</keyword>
<feature type="domain" description="ATP-dependent RNA helicase DHX29 DSRM-like" evidence="4">
    <location>
        <begin position="178"/>
        <end position="277"/>
    </location>
</feature>